<evidence type="ECO:0000259" key="2">
    <source>
        <dbReference type="PROSITE" id="PS50943"/>
    </source>
</evidence>
<reference evidence="3 4" key="1">
    <citation type="submission" date="2018-01" db="EMBL/GenBank/DDBJ databases">
        <title>The draft genome of Hanstruepera neustonica JCM19743.</title>
        <authorList>
            <person name="He R.-H."/>
            <person name="Du Z.-J."/>
        </authorList>
    </citation>
    <scope>NUCLEOTIDE SEQUENCE [LARGE SCALE GENOMIC DNA]</scope>
    <source>
        <strain evidence="3 4">JCM19743</strain>
    </source>
</reference>
<dbReference type="SUPFAM" id="SSF47413">
    <property type="entry name" value="lambda repressor-like DNA-binding domains"/>
    <property type="match status" value="1"/>
</dbReference>
<evidence type="ECO:0000313" key="4">
    <source>
        <dbReference type="Proteomes" id="UP000236641"/>
    </source>
</evidence>
<dbReference type="Proteomes" id="UP000236641">
    <property type="component" value="Unassembled WGS sequence"/>
</dbReference>
<gene>
    <name evidence="3" type="ORF">C1T31_09985</name>
</gene>
<dbReference type="SMART" id="SM00530">
    <property type="entry name" value="HTH_XRE"/>
    <property type="match status" value="1"/>
</dbReference>
<keyword evidence="4" id="KW-1185">Reference proteome</keyword>
<dbReference type="OrthoDB" id="1357763at2"/>
<dbReference type="GO" id="GO:0003677">
    <property type="term" value="F:DNA binding"/>
    <property type="evidence" value="ECO:0007669"/>
    <property type="project" value="UniProtKB-KW"/>
</dbReference>
<sequence>MKNNLKVERAIHNLTQAELAEKIGVSRQSINAMEKNKYVPSTVLALKIGKLFNKPVEEIFFLDNND</sequence>
<feature type="domain" description="HTH cro/C1-type" evidence="2">
    <location>
        <begin position="5"/>
        <end position="59"/>
    </location>
</feature>
<evidence type="ECO:0000256" key="1">
    <source>
        <dbReference type="ARBA" id="ARBA00023125"/>
    </source>
</evidence>
<accession>A0A2K1DXS4</accession>
<dbReference type="Gene3D" id="1.10.260.40">
    <property type="entry name" value="lambda repressor-like DNA-binding domains"/>
    <property type="match status" value="1"/>
</dbReference>
<dbReference type="PANTHER" id="PTHR46558">
    <property type="entry name" value="TRACRIPTIONAL REGULATORY PROTEIN-RELATED-RELATED"/>
    <property type="match status" value="1"/>
</dbReference>
<proteinExistence type="predicted"/>
<dbReference type="InterPro" id="IPR010982">
    <property type="entry name" value="Lambda_DNA-bd_dom_sf"/>
</dbReference>
<evidence type="ECO:0000313" key="3">
    <source>
        <dbReference type="EMBL" id="PNQ72828.1"/>
    </source>
</evidence>
<name>A0A2K1DXS4_9FLAO</name>
<dbReference type="CDD" id="cd00093">
    <property type="entry name" value="HTH_XRE"/>
    <property type="match status" value="1"/>
</dbReference>
<dbReference type="PROSITE" id="PS50943">
    <property type="entry name" value="HTH_CROC1"/>
    <property type="match status" value="1"/>
</dbReference>
<protein>
    <submittedName>
        <fullName evidence="3">Transcriptional regulator</fullName>
    </submittedName>
</protein>
<comment type="caution">
    <text evidence="3">The sequence shown here is derived from an EMBL/GenBank/DDBJ whole genome shotgun (WGS) entry which is preliminary data.</text>
</comment>
<keyword evidence="1" id="KW-0238">DNA-binding</keyword>
<dbReference type="PANTHER" id="PTHR46558:SF4">
    <property type="entry name" value="DNA-BIDING PHAGE PROTEIN"/>
    <property type="match status" value="1"/>
</dbReference>
<organism evidence="3 4">
    <name type="scientific">Hanstruepera neustonica</name>
    <dbReference type="NCBI Taxonomy" id="1445657"/>
    <lineage>
        <taxon>Bacteria</taxon>
        <taxon>Pseudomonadati</taxon>
        <taxon>Bacteroidota</taxon>
        <taxon>Flavobacteriia</taxon>
        <taxon>Flavobacteriales</taxon>
        <taxon>Flavobacteriaceae</taxon>
        <taxon>Hanstruepera</taxon>
    </lineage>
</organism>
<dbReference type="AlphaFoldDB" id="A0A2K1DXS4"/>
<dbReference type="InterPro" id="IPR001387">
    <property type="entry name" value="Cro/C1-type_HTH"/>
</dbReference>
<dbReference type="EMBL" id="POWF01000006">
    <property type="protein sequence ID" value="PNQ72828.1"/>
    <property type="molecule type" value="Genomic_DNA"/>
</dbReference>
<dbReference type="Pfam" id="PF01381">
    <property type="entry name" value="HTH_3"/>
    <property type="match status" value="1"/>
</dbReference>
<dbReference type="RefSeq" id="WP_103052355.1">
    <property type="nucleotide sequence ID" value="NZ_POWF01000006.1"/>
</dbReference>